<dbReference type="HOGENOM" id="CLU_596463_0_0_1"/>
<dbReference type="PROSITE" id="PS51130">
    <property type="entry name" value="PDXT_SNO_2"/>
    <property type="match status" value="1"/>
</dbReference>
<dbReference type="Pfam" id="PF01174">
    <property type="entry name" value="SNO"/>
    <property type="match status" value="1"/>
</dbReference>
<dbReference type="GO" id="GO:0016829">
    <property type="term" value="F:lyase activity"/>
    <property type="evidence" value="ECO:0007669"/>
    <property type="project" value="UniProtKB-KW"/>
</dbReference>
<dbReference type="EnsemblProtists" id="EOD40891">
    <property type="protein sequence ID" value="EOD40891"/>
    <property type="gene ID" value="EMIHUDRAFT_222283"/>
</dbReference>
<protein>
    <recommendedName>
        <fullName evidence="2">glutaminase</fullName>
        <ecNumber evidence="2">3.5.1.2</ecNumber>
    </recommendedName>
</protein>
<dbReference type="GO" id="GO:0042823">
    <property type="term" value="P:pyridoxal phosphate biosynthetic process"/>
    <property type="evidence" value="ECO:0007669"/>
    <property type="project" value="InterPro"/>
</dbReference>
<keyword evidence="5" id="KW-0456">Lyase</keyword>
<evidence type="ECO:0000313" key="9">
    <source>
        <dbReference type="Proteomes" id="UP000013827"/>
    </source>
</evidence>
<evidence type="ECO:0000256" key="6">
    <source>
        <dbReference type="ARBA" id="ARBA00049534"/>
    </source>
</evidence>
<dbReference type="CDD" id="cd01749">
    <property type="entry name" value="GATase1_PB"/>
    <property type="match status" value="1"/>
</dbReference>
<dbReference type="PROSITE" id="PS51273">
    <property type="entry name" value="GATASE_TYPE_1"/>
    <property type="match status" value="1"/>
</dbReference>
<evidence type="ECO:0000256" key="7">
    <source>
        <dbReference type="SAM" id="MobiDB-lite"/>
    </source>
</evidence>
<keyword evidence="4" id="KW-0315">Glutamine amidotransferase</keyword>
<dbReference type="NCBIfam" id="TIGR03800">
    <property type="entry name" value="PLP_synth_Pdx2"/>
    <property type="match status" value="1"/>
</dbReference>
<dbReference type="InterPro" id="IPR021196">
    <property type="entry name" value="PdxT/SNO_CS"/>
</dbReference>
<dbReference type="PROSITE" id="PS01236">
    <property type="entry name" value="PDXT_SNO_1"/>
    <property type="match status" value="1"/>
</dbReference>
<evidence type="ECO:0000256" key="2">
    <source>
        <dbReference type="ARBA" id="ARBA00012918"/>
    </source>
</evidence>
<dbReference type="EC" id="3.5.1.2" evidence="2"/>
<dbReference type="eggNOG" id="KOG3210">
    <property type="taxonomic scope" value="Eukaryota"/>
</dbReference>
<keyword evidence="3" id="KW-0378">Hydrolase</keyword>
<dbReference type="GO" id="GO:1903600">
    <property type="term" value="C:glutaminase complex"/>
    <property type="evidence" value="ECO:0007669"/>
    <property type="project" value="TreeGrafter"/>
</dbReference>
<dbReference type="InterPro" id="IPR029062">
    <property type="entry name" value="Class_I_gatase-like"/>
</dbReference>
<dbReference type="SUPFAM" id="SSF52317">
    <property type="entry name" value="Class I glutamine amidotransferase-like"/>
    <property type="match status" value="1"/>
</dbReference>
<dbReference type="GeneID" id="17286161"/>
<comment type="similarity">
    <text evidence="1">Belongs to the glutaminase PdxT/SNO family.</text>
</comment>
<comment type="catalytic activity">
    <reaction evidence="6">
        <text>L-glutamine + H2O = L-glutamate + NH4(+)</text>
        <dbReference type="Rhea" id="RHEA:15889"/>
        <dbReference type="ChEBI" id="CHEBI:15377"/>
        <dbReference type="ChEBI" id="CHEBI:28938"/>
        <dbReference type="ChEBI" id="CHEBI:29985"/>
        <dbReference type="ChEBI" id="CHEBI:58359"/>
        <dbReference type="EC" id="3.5.1.2"/>
    </reaction>
</comment>
<proteinExistence type="inferred from homology"/>
<dbReference type="STRING" id="2903.R1FYR8"/>
<dbReference type="PANTHER" id="PTHR31559:SF0">
    <property type="entry name" value="PYRIDOXAL 5'-PHOSPHATE SYNTHASE SUBUNIT SNO1-RELATED"/>
    <property type="match status" value="1"/>
</dbReference>
<dbReference type="Proteomes" id="UP000013827">
    <property type="component" value="Unassembled WGS sequence"/>
</dbReference>
<dbReference type="PaxDb" id="2903-EOD40891"/>
<dbReference type="GO" id="GO:0005829">
    <property type="term" value="C:cytosol"/>
    <property type="evidence" value="ECO:0007669"/>
    <property type="project" value="TreeGrafter"/>
</dbReference>
<dbReference type="GO" id="GO:0008614">
    <property type="term" value="P:pyridoxine metabolic process"/>
    <property type="evidence" value="ECO:0007669"/>
    <property type="project" value="TreeGrafter"/>
</dbReference>
<evidence type="ECO:0000256" key="5">
    <source>
        <dbReference type="ARBA" id="ARBA00023239"/>
    </source>
</evidence>
<feature type="compositionally biased region" description="Low complexity" evidence="7">
    <location>
        <begin position="362"/>
        <end position="376"/>
    </location>
</feature>
<dbReference type="PANTHER" id="PTHR31559">
    <property type="entry name" value="PYRIDOXAL 5'-PHOSPHATE SYNTHASE SUBUNIT SNO"/>
    <property type="match status" value="1"/>
</dbReference>
<dbReference type="Gene3D" id="3.40.50.880">
    <property type="match status" value="1"/>
</dbReference>
<dbReference type="InterPro" id="IPR002161">
    <property type="entry name" value="PdxT/SNO"/>
</dbReference>
<reference evidence="8" key="2">
    <citation type="submission" date="2024-10" db="UniProtKB">
        <authorList>
            <consortium name="EnsemblProtists"/>
        </authorList>
    </citation>
    <scope>IDENTIFICATION</scope>
</reference>
<evidence type="ECO:0000256" key="1">
    <source>
        <dbReference type="ARBA" id="ARBA00008345"/>
    </source>
</evidence>
<dbReference type="AlphaFoldDB" id="A0A0D3KYQ6"/>
<keyword evidence="9" id="KW-1185">Reference proteome</keyword>
<feature type="region of interest" description="Disordered" evidence="7">
    <location>
        <begin position="362"/>
        <end position="385"/>
    </location>
</feature>
<organism evidence="8 9">
    <name type="scientific">Emiliania huxleyi (strain CCMP1516)</name>
    <dbReference type="NCBI Taxonomy" id="280463"/>
    <lineage>
        <taxon>Eukaryota</taxon>
        <taxon>Haptista</taxon>
        <taxon>Haptophyta</taxon>
        <taxon>Prymnesiophyceae</taxon>
        <taxon>Isochrysidales</taxon>
        <taxon>Noelaerhabdaceae</taxon>
        <taxon>Emiliania</taxon>
    </lineage>
</organism>
<sequence>MVVAALPANLCDSVQAPPTAGPAVGVLALQGGYHEHAVMLSRLGCRVSEVRQERAGPERSQAAPGSRVATLAPPLSQVPHLEGLDGLVIPGGESTTMGHLAERLALLEPLRAFVASGRPVLGTCAGLIFLADEVVGQKQGGQKLVGGMDLTVDSFETTLEAADVAPARRVPAVFIRAPAILRTGGAVKVLARVPVEGREDAPVAVQDGNLLGIAFHPELTADDCWHAYFVSLVRKASHSRVSREFETDKTVVSPKCVHKNQPRDLESFEKQWCLYRGTYARLLSIDCTSVSTSEPRRPAVATNVWHMSDIIGVHDGGCSSRWLQLLLPRRCCGVGPEARLHIRAASLEQKAALLDALRTAVSSRASPNRSPPAAAAPSPPPTERFGRLAARSASLPSKDGVEGWDVIPARAGEKTVAHTTSELQEWLRRERKNRLFNEANARAALRAGPSGHGAGPCIA</sequence>
<dbReference type="KEGG" id="ehx:EMIHUDRAFT_222283"/>
<name>A0A0D3KYQ6_EMIH1</name>
<evidence type="ECO:0000256" key="4">
    <source>
        <dbReference type="ARBA" id="ARBA00022962"/>
    </source>
</evidence>
<reference evidence="9" key="1">
    <citation type="journal article" date="2013" name="Nature">
        <title>Pan genome of the phytoplankton Emiliania underpins its global distribution.</title>
        <authorList>
            <person name="Read B.A."/>
            <person name="Kegel J."/>
            <person name="Klute M.J."/>
            <person name="Kuo A."/>
            <person name="Lefebvre S.C."/>
            <person name="Maumus F."/>
            <person name="Mayer C."/>
            <person name="Miller J."/>
            <person name="Monier A."/>
            <person name="Salamov A."/>
            <person name="Young J."/>
            <person name="Aguilar M."/>
            <person name="Claverie J.M."/>
            <person name="Frickenhaus S."/>
            <person name="Gonzalez K."/>
            <person name="Herman E.K."/>
            <person name="Lin Y.C."/>
            <person name="Napier J."/>
            <person name="Ogata H."/>
            <person name="Sarno A.F."/>
            <person name="Shmutz J."/>
            <person name="Schroeder D."/>
            <person name="de Vargas C."/>
            <person name="Verret F."/>
            <person name="von Dassow P."/>
            <person name="Valentin K."/>
            <person name="Van de Peer Y."/>
            <person name="Wheeler G."/>
            <person name="Dacks J.B."/>
            <person name="Delwiche C.F."/>
            <person name="Dyhrman S.T."/>
            <person name="Glockner G."/>
            <person name="John U."/>
            <person name="Richards T."/>
            <person name="Worden A.Z."/>
            <person name="Zhang X."/>
            <person name="Grigoriev I.V."/>
            <person name="Allen A.E."/>
            <person name="Bidle K."/>
            <person name="Borodovsky M."/>
            <person name="Bowler C."/>
            <person name="Brownlee C."/>
            <person name="Cock J.M."/>
            <person name="Elias M."/>
            <person name="Gladyshev V.N."/>
            <person name="Groth M."/>
            <person name="Guda C."/>
            <person name="Hadaegh A."/>
            <person name="Iglesias-Rodriguez M.D."/>
            <person name="Jenkins J."/>
            <person name="Jones B.M."/>
            <person name="Lawson T."/>
            <person name="Leese F."/>
            <person name="Lindquist E."/>
            <person name="Lobanov A."/>
            <person name="Lomsadze A."/>
            <person name="Malik S.B."/>
            <person name="Marsh M.E."/>
            <person name="Mackinder L."/>
            <person name="Mock T."/>
            <person name="Mueller-Roeber B."/>
            <person name="Pagarete A."/>
            <person name="Parker M."/>
            <person name="Probert I."/>
            <person name="Quesneville H."/>
            <person name="Raines C."/>
            <person name="Rensing S.A."/>
            <person name="Riano-Pachon D.M."/>
            <person name="Richier S."/>
            <person name="Rokitta S."/>
            <person name="Shiraiwa Y."/>
            <person name="Soanes D.M."/>
            <person name="van der Giezen M."/>
            <person name="Wahlund T.M."/>
            <person name="Williams B."/>
            <person name="Wilson W."/>
            <person name="Wolfe G."/>
            <person name="Wurch L.L."/>
        </authorList>
    </citation>
    <scope>NUCLEOTIDE SEQUENCE</scope>
</reference>
<dbReference type="RefSeq" id="XP_005793320.1">
    <property type="nucleotide sequence ID" value="XM_005793263.1"/>
</dbReference>
<dbReference type="GO" id="GO:0004359">
    <property type="term" value="F:glutaminase activity"/>
    <property type="evidence" value="ECO:0007669"/>
    <property type="project" value="UniProtKB-EC"/>
</dbReference>
<accession>A0A0D3KYQ6</accession>
<evidence type="ECO:0000313" key="8">
    <source>
        <dbReference type="EnsemblProtists" id="EOD40891"/>
    </source>
</evidence>
<evidence type="ECO:0000256" key="3">
    <source>
        <dbReference type="ARBA" id="ARBA00022801"/>
    </source>
</evidence>